<dbReference type="GO" id="GO:0005783">
    <property type="term" value="C:endoplasmic reticulum"/>
    <property type="evidence" value="ECO:0007669"/>
    <property type="project" value="TreeGrafter"/>
</dbReference>
<protein>
    <recommendedName>
        <fullName evidence="7">TLC domain-containing protein</fullName>
    </recommendedName>
</protein>
<organism evidence="8">
    <name type="scientific">Trypanosoma vivax (strain Y486)</name>
    <dbReference type="NCBI Taxonomy" id="1055687"/>
    <lineage>
        <taxon>Eukaryota</taxon>
        <taxon>Discoba</taxon>
        <taxon>Euglenozoa</taxon>
        <taxon>Kinetoplastea</taxon>
        <taxon>Metakinetoplastina</taxon>
        <taxon>Trypanosomatida</taxon>
        <taxon>Trypanosomatidae</taxon>
        <taxon>Trypanosoma</taxon>
        <taxon>Duttonella</taxon>
    </lineage>
</organism>
<evidence type="ECO:0000256" key="2">
    <source>
        <dbReference type="ARBA" id="ARBA00022692"/>
    </source>
</evidence>
<dbReference type="AlphaFoldDB" id="G0TUW4"/>
<proteinExistence type="predicted"/>
<evidence type="ECO:0000256" key="1">
    <source>
        <dbReference type="ARBA" id="ARBA00004141"/>
    </source>
</evidence>
<keyword evidence="3 6" id="KW-1133">Transmembrane helix</keyword>
<dbReference type="InterPro" id="IPR006634">
    <property type="entry name" value="TLC-dom"/>
</dbReference>
<evidence type="ECO:0000313" key="8">
    <source>
        <dbReference type="EMBL" id="CCC47751.1"/>
    </source>
</evidence>
<feature type="domain" description="TLC" evidence="7">
    <location>
        <begin position="124"/>
        <end position="367"/>
    </location>
</feature>
<feature type="transmembrane region" description="Helical" evidence="6">
    <location>
        <begin position="82"/>
        <end position="110"/>
    </location>
</feature>
<dbReference type="InterPro" id="IPR016439">
    <property type="entry name" value="Lag1/Lac1-like"/>
</dbReference>
<dbReference type="GO" id="GO:0016020">
    <property type="term" value="C:membrane"/>
    <property type="evidence" value="ECO:0007669"/>
    <property type="project" value="UniProtKB-SubCell"/>
</dbReference>
<dbReference type="PANTHER" id="PTHR12560">
    <property type="entry name" value="LONGEVITY ASSURANCE FACTOR 1 LAG1"/>
    <property type="match status" value="1"/>
</dbReference>
<dbReference type="PANTHER" id="PTHR12560:SF0">
    <property type="entry name" value="LD18904P"/>
    <property type="match status" value="1"/>
</dbReference>
<evidence type="ECO:0000256" key="3">
    <source>
        <dbReference type="ARBA" id="ARBA00022989"/>
    </source>
</evidence>
<accession>G0TUW4</accession>
<feature type="transmembrane region" description="Helical" evidence="6">
    <location>
        <begin position="296"/>
        <end position="321"/>
    </location>
</feature>
<dbReference type="OMA" id="NMWMLVF"/>
<dbReference type="SMART" id="SM00724">
    <property type="entry name" value="TLC"/>
    <property type="match status" value="1"/>
</dbReference>
<dbReference type="VEuPathDB" id="TriTrypDB:TvY486_0404180"/>
<evidence type="ECO:0000256" key="6">
    <source>
        <dbReference type="SAM" id="Phobius"/>
    </source>
</evidence>
<reference evidence="8" key="1">
    <citation type="journal article" date="2012" name="Proc. Natl. Acad. Sci. U.S.A.">
        <title>Antigenic diversity is generated by distinct evolutionary mechanisms in African trypanosome species.</title>
        <authorList>
            <person name="Jackson A.P."/>
            <person name="Berry A."/>
            <person name="Aslett M."/>
            <person name="Allison H.C."/>
            <person name="Burton P."/>
            <person name="Vavrova-Anderson J."/>
            <person name="Brown R."/>
            <person name="Browne H."/>
            <person name="Corton N."/>
            <person name="Hauser H."/>
            <person name="Gamble J."/>
            <person name="Gilderthorp R."/>
            <person name="Marcello L."/>
            <person name="McQuillan J."/>
            <person name="Otto T.D."/>
            <person name="Quail M.A."/>
            <person name="Sanders M.J."/>
            <person name="van Tonder A."/>
            <person name="Ginger M.L."/>
            <person name="Field M.C."/>
            <person name="Barry J.D."/>
            <person name="Hertz-Fowler C."/>
            <person name="Berriman M."/>
        </authorList>
    </citation>
    <scope>NUCLEOTIDE SEQUENCE</scope>
    <source>
        <strain evidence="8">Y486</strain>
    </source>
</reference>
<evidence type="ECO:0000259" key="7">
    <source>
        <dbReference type="PROSITE" id="PS50922"/>
    </source>
</evidence>
<gene>
    <name evidence="8" type="ORF">TVY486_0404180</name>
</gene>
<sequence length="381" mass="43307">MTRYTLDDMYAMPPERAREYGFVSYYNHTGDTVRDSLANNLELTSEQWRQLLVNPVGLATRLGGWGGVGLDLTALPQLLPCFLWALLFLVVRLIAQTWLSRLGIWLQVVVPRGRRARPSAMQRRRLKKFQNQLWLAVYYTASTVFGYAVQYDKPWFGLPVGLSNRVAFLTPHPYNPGPELLNYYRYGLGFYVAEMVALILEHDMRRSDFAEYFVHHIVTFALMILSHCSYEHRFGAYVLFIHDASDIMLAVGKAMIYVSRAMEARERKAAVAEGGAVKHAAAPSPIFRALFSSTSLTICLAIFLVLFVFFRLVCLPCLALANLVLGVKIRMFTWSYCVLILLLQVALQGLHLYWFAIIMKIAIQTLKGKPAADVRSDDDDD</sequence>
<dbReference type="GO" id="GO:0050291">
    <property type="term" value="F:sphingosine N-acyltransferase activity"/>
    <property type="evidence" value="ECO:0007669"/>
    <property type="project" value="InterPro"/>
</dbReference>
<name>G0TUW4_TRYVY</name>
<feature type="transmembrane region" description="Helical" evidence="6">
    <location>
        <begin position="212"/>
        <end position="230"/>
    </location>
</feature>
<keyword evidence="2 5" id="KW-0812">Transmembrane</keyword>
<dbReference type="EMBL" id="HE573020">
    <property type="protein sequence ID" value="CCC47751.1"/>
    <property type="molecule type" value="Genomic_DNA"/>
</dbReference>
<feature type="transmembrane region" description="Helical" evidence="6">
    <location>
        <begin position="131"/>
        <end position="149"/>
    </location>
</feature>
<evidence type="ECO:0000256" key="5">
    <source>
        <dbReference type="PROSITE-ProRule" id="PRU00205"/>
    </source>
</evidence>
<comment type="subcellular location">
    <subcellularLocation>
        <location evidence="1">Membrane</location>
        <topology evidence="1">Multi-pass membrane protein</topology>
    </subcellularLocation>
</comment>
<feature type="transmembrane region" description="Helical" evidence="6">
    <location>
        <begin position="333"/>
        <end position="357"/>
    </location>
</feature>
<dbReference type="PIRSF" id="PIRSF005225">
    <property type="entry name" value="LAG1_LAC1"/>
    <property type="match status" value="1"/>
</dbReference>
<feature type="transmembrane region" description="Helical" evidence="6">
    <location>
        <begin position="183"/>
        <end position="200"/>
    </location>
</feature>
<keyword evidence="4 5" id="KW-0472">Membrane</keyword>
<evidence type="ECO:0000256" key="4">
    <source>
        <dbReference type="ARBA" id="ARBA00023136"/>
    </source>
</evidence>
<dbReference type="PROSITE" id="PS50922">
    <property type="entry name" value="TLC"/>
    <property type="match status" value="1"/>
</dbReference>
<dbReference type="GO" id="GO:0046513">
    <property type="term" value="P:ceramide biosynthetic process"/>
    <property type="evidence" value="ECO:0007669"/>
    <property type="project" value="InterPro"/>
</dbReference>
<dbReference type="Pfam" id="PF03798">
    <property type="entry name" value="TRAM_LAG1_CLN8"/>
    <property type="match status" value="1"/>
</dbReference>